<dbReference type="EMBL" id="LR796257">
    <property type="protein sequence ID" value="CAB4132012.1"/>
    <property type="molecule type" value="Genomic_DNA"/>
</dbReference>
<name>A0A6J5LEJ8_9CAUD</name>
<sequence>MYTQKELVNFIASTHDSVDGDMARELARELLQEKRLNSELLKEMNEAVSLLS</sequence>
<accession>A0A6J5LEJ8</accession>
<organism evidence="1">
    <name type="scientific">uncultured Caudovirales phage</name>
    <dbReference type="NCBI Taxonomy" id="2100421"/>
    <lineage>
        <taxon>Viruses</taxon>
        <taxon>Duplodnaviria</taxon>
        <taxon>Heunggongvirae</taxon>
        <taxon>Uroviricota</taxon>
        <taxon>Caudoviricetes</taxon>
        <taxon>Peduoviridae</taxon>
        <taxon>Maltschvirus</taxon>
        <taxon>Maltschvirus maltsch</taxon>
    </lineage>
</organism>
<reference evidence="1" key="1">
    <citation type="submission" date="2020-04" db="EMBL/GenBank/DDBJ databases">
        <authorList>
            <person name="Chiriac C."/>
            <person name="Salcher M."/>
            <person name="Ghai R."/>
            <person name="Kavagutti S V."/>
        </authorList>
    </citation>
    <scope>NUCLEOTIDE SEQUENCE</scope>
</reference>
<evidence type="ECO:0000313" key="1">
    <source>
        <dbReference type="EMBL" id="CAB4132012.1"/>
    </source>
</evidence>
<protein>
    <submittedName>
        <fullName evidence="1">Uncharacterized protein</fullName>
    </submittedName>
</protein>
<proteinExistence type="predicted"/>
<gene>
    <name evidence="1" type="ORF">UFOVP136_9</name>
</gene>